<dbReference type="Proteomes" id="UP000288805">
    <property type="component" value="Unassembled WGS sequence"/>
</dbReference>
<dbReference type="AlphaFoldDB" id="A0A438FQA9"/>
<evidence type="ECO:0008006" key="3">
    <source>
        <dbReference type="Google" id="ProtNLM"/>
    </source>
</evidence>
<proteinExistence type="predicted"/>
<reference evidence="1 2" key="1">
    <citation type="journal article" date="2018" name="PLoS Genet.">
        <title>Population sequencing reveals clonal diversity and ancestral inbreeding in the grapevine cultivar Chardonnay.</title>
        <authorList>
            <person name="Roach M.J."/>
            <person name="Johnson D.L."/>
            <person name="Bohlmann J."/>
            <person name="van Vuuren H.J."/>
            <person name="Jones S.J."/>
            <person name="Pretorius I.S."/>
            <person name="Schmidt S.A."/>
            <person name="Borneman A.R."/>
        </authorList>
    </citation>
    <scope>NUCLEOTIDE SEQUENCE [LARGE SCALE GENOMIC DNA]</scope>
    <source>
        <strain evidence="2">cv. Chardonnay</strain>
        <tissue evidence="1">Leaf</tissue>
    </source>
</reference>
<evidence type="ECO:0000313" key="1">
    <source>
        <dbReference type="EMBL" id="RVW62138.1"/>
    </source>
</evidence>
<accession>A0A438FQA9</accession>
<evidence type="ECO:0000313" key="2">
    <source>
        <dbReference type="Proteomes" id="UP000288805"/>
    </source>
</evidence>
<sequence>MKALSCLLKRIKIGGFLLGWRVSGGGEGVEILHLLFSDDTLVFLKDGNLENLAELALEFRCKASNFCRPTLVLPLGAPFKPMVVWDGMEESQFKVGVLEHKPRLVKWAIVCLDEGSFVEASYNWKVRGRRRRVVIQGSERKLWDKVMESHYEGLRSFG</sequence>
<name>A0A438FQA9_VITVI</name>
<dbReference type="EMBL" id="QGNW01000785">
    <property type="protein sequence ID" value="RVW62138.1"/>
    <property type="molecule type" value="Genomic_DNA"/>
</dbReference>
<gene>
    <name evidence="1" type="ORF">CK203_063193</name>
</gene>
<organism evidence="1 2">
    <name type="scientific">Vitis vinifera</name>
    <name type="common">Grape</name>
    <dbReference type="NCBI Taxonomy" id="29760"/>
    <lineage>
        <taxon>Eukaryota</taxon>
        <taxon>Viridiplantae</taxon>
        <taxon>Streptophyta</taxon>
        <taxon>Embryophyta</taxon>
        <taxon>Tracheophyta</taxon>
        <taxon>Spermatophyta</taxon>
        <taxon>Magnoliopsida</taxon>
        <taxon>eudicotyledons</taxon>
        <taxon>Gunneridae</taxon>
        <taxon>Pentapetalae</taxon>
        <taxon>rosids</taxon>
        <taxon>Vitales</taxon>
        <taxon>Vitaceae</taxon>
        <taxon>Viteae</taxon>
        <taxon>Vitis</taxon>
    </lineage>
</organism>
<protein>
    <recommendedName>
        <fullName evidence="3">Reverse transcriptase domain-containing protein</fullName>
    </recommendedName>
</protein>
<comment type="caution">
    <text evidence="1">The sequence shown here is derived from an EMBL/GenBank/DDBJ whole genome shotgun (WGS) entry which is preliminary data.</text>
</comment>